<dbReference type="Pfam" id="PF01370">
    <property type="entry name" value="Epimerase"/>
    <property type="match status" value="1"/>
</dbReference>
<keyword evidence="4" id="KW-0808">Transferase</keyword>
<dbReference type="EMBL" id="KY684109">
    <property type="protein sequence ID" value="ARF11772.1"/>
    <property type="molecule type" value="Genomic_DNA"/>
</dbReference>
<dbReference type="InterPro" id="IPR036291">
    <property type="entry name" value="NAD(P)-bd_dom_sf"/>
</dbReference>
<feature type="domain" description="Methyltransferase putative zinc binding" evidence="2">
    <location>
        <begin position="307"/>
        <end position="365"/>
    </location>
</feature>
<dbReference type="InterPro" id="IPR013691">
    <property type="entry name" value="MeTrfase_14"/>
</dbReference>
<feature type="domain" description="C-methyltransferase" evidence="3">
    <location>
        <begin position="537"/>
        <end position="684"/>
    </location>
</feature>
<dbReference type="InterPro" id="IPR050177">
    <property type="entry name" value="Lipid_A_modif_metabolic_enz"/>
</dbReference>
<proteinExistence type="predicted"/>
<dbReference type="GO" id="GO:0008168">
    <property type="term" value="F:methyltransferase activity"/>
    <property type="evidence" value="ECO:0007669"/>
    <property type="project" value="UniProtKB-KW"/>
</dbReference>
<dbReference type="Pfam" id="PF08484">
    <property type="entry name" value="Methyltransf_14"/>
    <property type="match status" value="1"/>
</dbReference>
<dbReference type="InterPro" id="IPR029063">
    <property type="entry name" value="SAM-dependent_MTases_sf"/>
</dbReference>
<dbReference type="InterPro" id="IPR013630">
    <property type="entry name" value="Methyltransf_Zn-bd_dom_put"/>
</dbReference>
<gene>
    <name evidence="4" type="ORF">Klosneuvirus_2_208</name>
</gene>
<name>A0A1V0SJ68_9VIRU</name>
<dbReference type="PANTHER" id="PTHR43245">
    <property type="entry name" value="BIFUNCTIONAL POLYMYXIN RESISTANCE PROTEIN ARNA"/>
    <property type="match status" value="1"/>
</dbReference>
<dbReference type="Pfam" id="PF08421">
    <property type="entry name" value="Methyltransf_13"/>
    <property type="match status" value="1"/>
</dbReference>
<organism evidence="4">
    <name type="scientific">Klosneuvirus KNV1</name>
    <dbReference type="NCBI Taxonomy" id="1977640"/>
    <lineage>
        <taxon>Viruses</taxon>
        <taxon>Varidnaviria</taxon>
        <taxon>Bamfordvirae</taxon>
        <taxon>Nucleocytoviricota</taxon>
        <taxon>Megaviricetes</taxon>
        <taxon>Imitervirales</taxon>
        <taxon>Mimiviridae</taxon>
        <taxon>Klosneuvirinae</taxon>
        <taxon>Klosneuvirus</taxon>
    </lineage>
</organism>
<keyword evidence="4" id="KW-0489">Methyltransferase</keyword>
<evidence type="ECO:0000259" key="2">
    <source>
        <dbReference type="Pfam" id="PF08421"/>
    </source>
</evidence>
<dbReference type="Gene3D" id="6.20.50.110">
    <property type="entry name" value="Methyltransferase, zinc-binding domain"/>
    <property type="match status" value="1"/>
</dbReference>
<dbReference type="GO" id="GO:0032259">
    <property type="term" value="P:methylation"/>
    <property type="evidence" value="ECO:0007669"/>
    <property type="project" value="UniProtKB-KW"/>
</dbReference>
<feature type="domain" description="NAD-dependent epimerase/dehydratase" evidence="1">
    <location>
        <begin position="3"/>
        <end position="227"/>
    </location>
</feature>
<protein>
    <submittedName>
        <fullName evidence="4">Methyltransferase</fullName>
    </submittedName>
</protein>
<accession>A0A1V0SJ68</accession>
<evidence type="ECO:0000313" key="4">
    <source>
        <dbReference type="EMBL" id="ARF11772.1"/>
    </source>
</evidence>
<dbReference type="InterPro" id="IPR001509">
    <property type="entry name" value="Epimerase_deHydtase"/>
</dbReference>
<dbReference type="SUPFAM" id="SSF51735">
    <property type="entry name" value="NAD(P)-binding Rossmann-fold domains"/>
    <property type="match status" value="1"/>
</dbReference>
<dbReference type="Pfam" id="PF13489">
    <property type="entry name" value="Methyltransf_23"/>
    <property type="match status" value="1"/>
</dbReference>
<evidence type="ECO:0000259" key="3">
    <source>
        <dbReference type="Pfam" id="PF08484"/>
    </source>
</evidence>
<evidence type="ECO:0000259" key="1">
    <source>
        <dbReference type="Pfam" id="PF01370"/>
    </source>
</evidence>
<sequence>MKIAIIGSHGYIGSFLYKQFKLKSQYEIHGFTKTNRNIEQDNLTIINGRNIPETIIKLFDIVIYTAGISGFESCSKYSFEQLVEENVEDIYEIAKKMNNSQILIYLSTGVVYEGCKTYPCTEKTKINEEQLSIYGKTYYMREQKLQMYDKGPICIGLRLGTVIGVSPIQNITRVYIAMLRDAFLKGLITVQNSDCMRPILDIWDLYYAIERVIDYKEKIKKNNIYNLSSFNASMIEIATQISAYTGDTINIIPNKSTINFMMDNTLFSIDFDFVFKGTHNKLIEELINNITYICKDDIKKTVYQSTCRICKSNDVMSVLDLHEQPLANSFTTVKNNLKRHPLCLERCRNCNHTQLNYIVPPEEMFSHYLYASGTSKTIMTYFAWLAKKCTDESNRLTNNILELASNDGTQLDCFKQLGWNTYGIDPALNISDIALKKGHNISIGFWGIDKFNIPTPDIIIAQNVFAHVPDPVKFLKACVDIMTNTTKLYIQTSQCNMYITGEFDTIYHEHLSFYTAHSFKKVAELTNLIITGLEITPIHGNSFLVTMQKPYLSNIDHCKELYDRIEYEKRIGMTDDFFWIRYRNKSYKIVDWIRNNYITLKDNYKLVAYGAAAKGMTLLNHINDSNISFIVDDSPLKQNTYSPGLNIPVFSTLYLKQNTQPLAILILAWNFFDEIIKNIITLRKGLKTLIIRPFPNQIIYELTDNGLNELVTHTISFKNIESQTLGNISYYPEKIVVKCVNNR</sequence>
<dbReference type="Gene3D" id="3.40.50.720">
    <property type="entry name" value="NAD(P)-binding Rossmann-like Domain"/>
    <property type="match status" value="2"/>
</dbReference>
<dbReference type="SUPFAM" id="SSF53335">
    <property type="entry name" value="S-adenosyl-L-methionine-dependent methyltransferases"/>
    <property type="match status" value="1"/>
</dbReference>
<reference evidence="4" key="1">
    <citation type="journal article" date="2017" name="Science">
        <title>Giant viruses with an expanded complement of translation system components.</title>
        <authorList>
            <person name="Schulz F."/>
            <person name="Yutin N."/>
            <person name="Ivanova N.N."/>
            <person name="Ortega D.R."/>
            <person name="Lee T.K."/>
            <person name="Vierheilig J."/>
            <person name="Daims H."/>
            <person name="Horn M."/>
            <person name="Wagner M."/>
            <person name="Jensen G.J."/>
            <person name="Kyrpides N.C."/>
            <person name="Koonin E.V."/>
            <person name="Woyke T."/>
        </authorList>
    </citation>
    <scope>NUCLEOTIDE SEQUENCE</scope>
    <source>
        <strain evidence="4">KNV1</strain>
    </source>
</reference>
<dbReference type="InterPro" id="IPR038576">
    <property type="entry name" value="Methyltransf_Zn-bd_dom_put_sf"/>
</dbReference>
<dbReference type="Gene3D" id="3.40.50.150">
    <property type="entry name" value="Vaccinia Virus protein VP39"/>
    <property type="match status" value="1"/>
</dbReference>